<dbReference type="RefSeq" id="WP_087566657.1">
    <property type="nucleotide sequence ID" value="NZ_BDQX01000171.1"/>
</dbReference>
<reference evidence="2 3" key="1">
    <citation type="submission" date="2017-08" db="EMBL/GenBank/DDBJ databases">
        <title>Substantial Increase in Enzyme Production by Combined Drug-Resistance Mutations in Paenibacillus agaridevorans.</title>
        <authorList>
            <person name="Tanaka Y."/>
            <person name="Funane K."/>
            <person name="Hosaka T."/>
            <person name="Shiwa Y."/>
            <person name="Fujita N."/>
            <person name="Miyazaki T."/>
            <person name="Yoshikawa H."/>
            <person name="Murakami K."/>
            <person name="Kasahara K."/>
            <person name="Inaoka T."/>
            <person name="Hiraga Y."/>
            <person name="Ochi K."/>
        </authorList>
    </citation>
    <scope>NUCLEOTIDE SEQUENCE [LARGE SCALE GENOMIC DNA]</scope>
    <source>
        <strain evidence="2 3">T-3040</strain>
    </source>
</reference>
<dbReference type="EMBL" id="BDQX01000171">
    <property type="protein sequence ID" value="GBG08882.1"/>
    <property type="molecule type" value="Genomic_DNA"/>
</dbReference>
<dbReference type="GO" id="GO:0003676">
    <property type="term" value="F:nucleic acid binding"/>
    <property type="evidence" value="ECO:0007669"/>
    <property type="project" value="InterPro"/>
</dbReference>
<organism evidence="2 3">
    <name type="scientific">Paenibacillus agaridevorans</name>
    <dbReference type="NCBI Taxonomy" id="171404"/>
    <lineage>
        <taxon>Bacteria</taxon>
        <taxon>Bacillati</taxon>
        <taxon>Bacillota</taxon>
        <taxon>Bacilli</taxon>
        <taxon>Bacillales</taxon>
        <taxon>Paenibacillaceae</taxon>
        <taxon>Paenibacillus</taxon>
    </lineage>
</organism>
<proteinExistence type="predicted"/>
<dbReference type="GO" id="GO:0000166">
    <property type="term" value="F:nucleotide binding"/>
    <property type="evidence" value="ECO:0007669"/>
    <property type="project" value="InterPro"/>
</dbReference>
<dbReference type="InterPro" id="IPR044876">
    <property type="entry name" value="HRDC_dom_sf"/>
</dbReference>
<evidence type="ECO:0000259" key="1">
    <source>
        <dbReference type="PROSITE" id="PS50967"/>
    </source>
</evidence>
<dbReference type="Proteomes" id="UP000245202">
    <property type="component" value="Unassembled WGS sequence"/>
</dbReference>
<keyword evidence="3" id="KW-1185">Reference proteome</keyword>
<dbReference type="SUPFAM" id="SSF47819">
    <property type="entry name" value="HRDC-like"/>
    <property type="match status" value="1"/>
</dbReference>
<dbReference type="Pfam" id="PF00570">
    <property type="entry name" value="HRDC"/>
    <property type="match status" value="1"/>
</dbReference>
<evidence type="ECO:0000313" key="2">
    <source>
        <dbReference type="EMBL" id="GBG08882.1"/>
    </source>
</evidence>
<dbReference type="PROSITE" id="PS50967">
    <property type="entry name" value="HRDC"/>
    <property type="match status" value="1"/>
</dbReference>
<dbReference type="AlphaFoldDB" id="A0A2R5EQC3"/>
<feature type="domain" description="HRDC" evidence="1">
    <location>
        <begin position="102"/>
        <end position="182"/>
    </location>
</feature>
<comment type="caution">
    <text evidence="2">The sequence shown here is derived from an EMBL/GenBank/DDBJ whole genome shotgun (WGS) entry which is preliminary data.</text>
</comment>
<dbReference type="InterPro" id="IPR010997">
    <property type="entry name" value="HRDC-like_sf"/>
</dbReference>
<name>A0A2R5EQC3_9BACL</name>
<evidence type="ECO:0000313" key="3">
    <source>
        <dbReference type="Proteomes" id="UP000245202"/>
    </source>
</evidence>
<gene>
    <name evidence="2" type="ORF">PAT3040_03494</name>
</gene>
<dbReference type="Gene3D" id="1.10.150.80">
    <property type="entry name" value="HRDC domain"/>
    <property type="match status" value="1"/>
</dbReference>
<sequence length="332" mass="38162">MQIVFMNTFEKSAGDAGIESAKLYIGEDQGRWSVEWREDAEEGERMAVWFEGTSWEEMMIAFRLGIARMMGAGFMPIIDGMLESPRAGNGGYLTMLQCYGELHADQELFQSLREWRRKAAGAEKKSAYLVATNRMLWMISAFVPQSDEELRQIPGWGQVKHAAYGADVLAVTAGASRTTTFPLDWVAERLDPDVFATWQCKQKENKYKLLMDRQQEKKQILSVLQQGGQLSQLEEQLSLSRRELLIRIEGLEAEGYDVEPFVERELSEVPESERQMIWEAMSAMGDRYLKPVLEQVYGQQEEGKSGRQVEQLYERLRLMRIRYRRQAGSKAV</sequence>
<dbReference type="SMART" id="SM00341">
    <property type="entry name" value="HRDC"/>
    <property type="match status" value="1"/>
</dbReference>
<protein>
    <submittedName>
        <fullName evidence="2">Aldolase</fullName>
    </submittedName>
</protein>
<dbReference type="InterPro" id="IPR002121">
    <property type="entry name" value="HRDC_dom"/>
</dbReference>
<accession>A0A2R5EQC3</accession>